<evidence type="ECO:0000256" key="10">
    <source>
        <dbReference type="ARBA" id="ARBA00022741"/>
    </source>
</evidence>
<evidence type="ECO:0000256" key="5">
    <source>
        <dbReference type="ARBA" id="ARBA00004692"/>
    </source>
</evidence>
<name>A0A918RNS7_9GAMM</name>
<evidence type="ECO:0000256" key="16">
    <source>
        <dbReference type="PIRSR" id="PIRSR006135-2"/>
    </source>
</evidence>
<keyword evidence="18" id="KW-1185">Reference proteome</keyword>
<dbReference type="GO" id="GO:0008820">
    <property type="term" value="F:cobinamide phosphate guanylyltransferase activity"/>
    <property type="evidence" value="ECO:0007669"/>
    <property type="project" value="UniProtKB-UniRule"/>
</dbReference>
<dbReference type="GO" id="GO:0009236">
    <property type="term" value="P:cobalamin biosynthetic process"/>
    <property type="evidence" value="ECO:0007669"/>
    <property type="project" value="UniProtKB-UniRule"/>
</dbReference>
<dbReference type="AlphaFoldDB" id="A0A918RNS7"/>
<keyword evidence="13 14" id="KW-0342">GTP-binding</keyword>
<comment type="catalytic activity">
    <reaction evidence="1 14">
        <text>adenosylcob(III)inamide + ATP = adenosylcob(III)inamide phosphate + ADP + H(+)</text>
        <dbReference type="Rhea" id="RHEA:15769"/>
        <dbReference type="ChEBI" id="CHEBI:2480"/>
        <dbReference type="ChEBI" id="CHEBI:15378"/>
        <dbReference type="ChEBI" id="CHEBI:30616"/>
        <dbReference type="ChEBI" id="CHEBI:58502"/>
        <dbReference type="ChEBI" id="CHEBI:456216"/>
        <dbReference type="EC" id="2.7.1.156"/>
    </reaction>
</comment>
<comment type="catalytic activity">
    <reaction evidence="3">
        <text>adenosylcob(III)inamide + GTP = adenosylcob(III)inamide phosphate + GDP + H(+)</text>
        <dbReference type="Rhea" id="RHEA:15765"/>
        <dbReference type="ChEBI" id="CHEBI:2480"/>
        <dbReference type="ChEBI" id="CHEBI:15378"/>
        <dbReference type="ChEBI" id="CHEBI:37565"/>
        <dbReference type="ChEBI" id="CHEBI:58189"/>
        <dbReference type="ChEBI" id="CHEBI:58502"/>
        <dbReference type="EC" id="2.7.1.156"/>
    </reaction>
</comment>
<proteinExistence type="inferred from homology"/>
<comment type="catalytic activity">
    <reaction evidence="2 14">
        <text>adenosylcob(III)inamide phosphate + GTP + H(+) = adenosylcob(III)inamide-GDP + diphosphate</text>
        <dbReference type="Rhea" id="RHEA:22712"/>
        <dbReference type="ChEBI" id="CHEBI:15378"/>
        <dbReference type="ChEBI" id="CHEBI:33019"/>
        <dbReference type="ChEBI" id="CHEBI:37565"/>
        <dbReference type="ChEBI" id="CHEBI:58502"/>
        <dbReference type="ChEBI" id="CHEBI:60487"/>
        <dbReference type="EC" id="2.7.7.62"/>
    </reaction>
</comment>
<accession>A0A918RNS7</accession>
<dbReference type="EMBL" id="BMXA01000001">
    <property type="protein sequence ID" value="GHA02452.1"/>
    <property type="molecule type" value="Genomic_DNA"/>
</dbReference>
<keyword evidence="8 14" id="KW-0169">Cobalamin biosynthesis</keyword>
<dbReference type="PIRSF" id="PIRSF006135">
    <property type="entry name" value="CobU"/>
    <property type="match status" value="1"/>
</dbReference>
<dbReference type="GO" id="GO:0005525">
    <property type="term" value="F:GTP binding"/>
    <property type="evidence" value="ECO:0007669"/>
    <property type="project" value="UniProtKB-UniRule"/>
</dbReference>
<dbReference type="SUPFAM" id="SSF52540">
    <property type="entry name" value="P-loop containing nucleoside triphosphate hydrolases"/>
    <property type="match status" value="1"/>
</dbReference>
<evidence type="ECO:0000256" key="1">
    <source>
        <dbReference type="ARBA" id="ARBA00000312"/>
    </source>
</evidence>
<comment type="pathway">
    <text evidence="5 14">Cofactor biosynthesis; adenosylcobalamin biosynthesis; adenosylcobalamin from cob(II)yrinate a,c-diamide: step 6/7.</text>
</comment>
<evidence type="ECO:0000256" key="11">
    <source>
        <dbReference type="ARBA" id="ARBA00022777"/>
    </source>
</evidence>
<evidence type="ECO:0000256" key="7">
    <source>
        <dbReference type="ARBA" id="ARBA00007490"/>
    </source>
</evidence>
<feature type="active site" description="GMP-histidine intermediate" evidence="15">
    <location>
        <position position="56"/>
    </location>
</feature>
<keyword evidence="11 14" id="KW-0418">Kinase</keyword>
<comment type="function">
    <text evidence="4 14">Catalyzes ATP-dependent phosphorylation of adenosylcobinamide and addition of GMP to adenosylcobinamide phosphate.</text>
</comment>
<dbReference type="InterPro" id="IPR027417">
    <property type="entry name" value="P-loop_NTPase"/>
</dbReference>
<evidence type="ECO:0000256" key="8">
    <source>
        <dbReference type="ARBA" id="ARBA00022573"/>
    </source>
</evidence>
<evidence type="ECO:0000313" key="18">
    <source>
        <dbReference type="Proteomes" id="UP000614811"/>
    </source>
</evidence>
<evidence type="ECO:0000256" key="13">
    <source>
        <dbReference type="ARBA" id="ARBA00023134"/>
    </source>
</evidence>
<evidence type="ECO:0000256" key="14">
    <source>
        <dbReference type="PIRNR" id="PIRNR006135"/>
    </source>
</evidence>
<keyword evidence="12 14" id="KW-0067">ATP-binding</keyword>
<sequence length="176" mass="19314">MRAIKHLILGGARSGKSRYAEGVCSALHQQHPETELIYIATATADDSEMAKRIEQHQRRRGSEWQLRECAVELGTALSACHDQSIVLIDCLTLWLSNCLHRDCWPHQRAALLNAVHAFEGTVIMVSNEVGGGIVPLGQLSREFVDQSGWLHQSLAAQCSEVSLVVAGLPLSLKQPI</sequence>
<dbReference type="GO" id="GO:0005524">
    <property type="term" value="F:ATP binding"/>
    <property type="evidence" value="ECO:0007669"/>
    <property type="project" value="UniProtKB-UniRule"/>
</dbReference>
<feature type="binding site" evidence="16">
    <location>
        <position position="89"/>
    </location>
    <ligand>
        <name>GTP</name>
        <dbReference type="ChEBI" id="CHEBI:37565"/>
    </ligand>
</feature>
<dbReference type="EC" id="2.7.1.156" evidence="14"/>
<gene>
    <name evidence="17" type="primary">cobU</name>
    <name evidence="17" type="ORF">GCM10008090_09740</name>
</gene>
<evidence type="ECO:0000256" key="4">
    <source>
        <dbReference type="ARBA" id="ARBA00003889"/>
    </source>
</evidence>
<evidence type="ECO:0000256" key="2">
    <source>
        <dbReference type="ARBA" id="ARBA00000711"/>
    </source>
</evidence>
<evidence type="ECO:0000256" key="12">
    <source>
        <dbReference type="ARBA" id="ARBA00022840"/>
    </source>
</evidence>
<organism evidence="17 18">
    <name type="scientific">Arenicella chitinivorans</name>
    <dbReference type="NCBI Taxonomy" id="1329800"/>
    <lineage>
        <taxon>Bacteria</taxon>
        <taxon>Pseudomonadati</taxon>
        <taxon>Pseudomonadota</taxon>
        <taxon>Gammaproteobacteria</taxon>
        <taxon>Arenicellales</taxon>
        <taxon>Arenicellaceae</taxon>
        <taxon>Arenicella</taxon>
    </lineage>
</organism>
<evidence type="ECO:0000256" key="15">
    <source>
        <dbReference type="PIRSR" id="PIRSR006135-1"/>
    </source>
</evidence>
<evidence type="ECO:0000313" key="17">
    <source>
        <dbReference type="EMBL" id="GHA02452.1"/>
    </source>
</evidence>
<dbReference type="InterPro" id="IPR003203">
    <property type="entry name" value="CobU/CobP"/>
</dbReference>
<dbReference type="CDD" id="cd00544">
    <property type="entry name" value="CobU"/>
    <property type="match status" value="1"/>
</dbReference>
<feature type="binding site" evidence="16">
    <location>
        <begin position="10"/>
        <end position="17"/>
    </location>
    <ligand>
        <name>GTP</name>
        <dbReference type="ChEBI" id="CHEBI:37565"/>
    </ligand>
</feature>
<keyword evidence="10 14" id="KW-0547">Nucleotide-binding</keyword>
<dbReference type="NCBIfam" id="NF004469">
    <property type="entry name" value="PRK05800.1"/>
    <property type="match status" value="1"/>
</dbReference>
<reference evidence="17" key="2">
    <citation type="submission" date="2020-09" db="EMBL/GenBank/DDBJ databases">
        <authorList>
            <person name="Sun Q."/>
            <person name="Kim S."/>
        </authorList>
    </citation>
    <scope>NUCLEOTIDE SEQUENCE</scope>
    <source>
        <strain evidence="17">KCTC 12711</strain>
    </source>
</reference>
<feature type="binding site" evidence="16">
    <location>
        <position position="68"/>
    </location>
    <ligand>
        <name>GTP</name>
        <dbReference type="ChEBI" id="CHEBI:37565"/>
    </ligand>
</feature>
<comment type="pathway">
    <text evidence="6 14">Cofactor biosynthesis; adenosylcobalamin biosynthesis; adenosylcobalamin from cob(II)yrinate a,c-diamide: step 5/7.</text>
</comment>
<dbReference type="EC" id="2.7.7.62" evidence="14"/>
<reference evidence="17" key="1">
    <citation type="journal article" date="2014" name="Int. J. Syst. Evol. Microbiol.">
        <title>Complete genome sequence of Corynebacterium casei LMG S-19264T (=DSM 44701T), isolated from a smear-ripened cheese.</title>
        <authorList>
            <consortium name="US DOE Joint Genome Institute (JGI-PGF)"/>
            <person name="Walter F."/>
            <person name="Albersmeier A."/>
            <person name="Kalinowski J."/>
            <person name="Ruckert C."/>
        </authorList>
    </citation>
    <scope>NUCLEOTIDE SEQUENCE</scope>
    <source>
        <strain evidence="17">KCTC 12711</strain>
    </source>
</reference>
<evidence type="ECO:0000256" key="3">
    <source>
        <dbReference type="ARBA" id="ARBA00001522"/>
    </source>
</evidence>
<dbReference type="PANTHER" id="PTHR34848:SF1">
    <property type="entry name" value="BIFUNCTIONAL ADENOSYLCOBALAMIN BIOSYNTHESIS PROTEIN COBU"/>
    <property type="match status" value="1"/>
</dbReference>
<comment type="similarity">
    <text evidence="7 14">Belongs to the CobU/CobP family.</text>
</comment>
<evidence type="ECO:0000256" key="6">
    <source>
        <dbReference type="ARBA" id="ARBA00005159"/>
    </source>
</evidence>
<feature type="binding site" evidence="16">
    <location>
        <begin position="40"/>
        <end position="42"/>
    </location>
    <ligand>
        <name>GTP</name>
        <dbReference type="ChEBI" id="CHEBI:37565"/>
    </ligand>
</feature>
<dbReference type="GO" id="GO:0043752">
    <property type="term" value="F:adenosylcobinamide kinase activity"/>
    <property type="evidence" value="ECO:0007669"/>
    <property type="project" value="UniProtKB-EC"/>
</dbReference>
<dbReference type="Proteomes" id="UP000614811">
    <property type="component" value="Unassembled WGS sequence"/>
</dbReference>
<dbReference type="Gene3D" id="3.40.50.300">
    <property type="entry name" value="P-loop containing nucleotide triphosphate hydrolases"/>
    <property type="match status" value="1"/>
</dbReference>
<protein>
    <recommendedName>
        <fullName evidence="14">Bifunctional adenosylcobalamin biosynthesis protein</fullName>
        <ecNumber evidence="14">2.7.1.156</ecNumber>
        <ecNumber evidence="14">2.7.7.62</ecNumber>
    </recommendedName>
</protein>
<dbReference type="Pfam" id="PF02283">
    <property type="entry name" value="CobU"/>
    <property type="match status" value="1"/>
</dbReference>
<comment type="caution">
    <text evidence="17">The sequence shown here is derived from an EMBL/GenBank/DDBJ whole genome shotgun (WGS) entry which is preliminary data.</text>
</comment>
<dbReference type="PANTHER" id="PTHR34848">
    <property type="match status" value="1"/>
</dbReference>
<evidence type="ECO:0000256" key="9">
    <source>
        <dbReference type="ARBA" id="ARBA00022679"/>
    </source>
</evidence>
<keyword evidence="9 14" id="KW-0808">Transferase</keyword>